<gene>
    <name evidence="1" type="ORF">IAC50_01070</name>
</gene>
<accession>A0A9D1I180</accession>
<comment type="caution">
    <text evidence="1">The sequence shown here is derived from an EMBL/GenBank/DDBJ whole genome shotgun (WGS) entry which is preliminary data.</text>
</comment>
<organism evidence="1 2">
    <name type="scientific">Candidatus Allocopromorpha excrementigallinarum</name>
    <dbReference type="NCBI Taxonomy" id="2840742"/>
    <lineage>
        <taxon>Bacteria</taxon>
        <taxon>Bacillati</taxon>
        <taxon>Bacillota</taxon>
        <taxon>Clostridia</taxon>
        <taxon>Eubacteriales</taxon>
        <taxon>Eubacteriaceae</taxon>
        <taxon>Eubacteriaceae incertae sedis</taxon>
        <taxon>Candidatus Allocopromorpha</taxon>
    </lineage>
</organism>
<reference evidence="1" key="1">
    <citation type="submission" date="2020-10" db="EMBL/GenBank/DDBJ databases">
        <authorList>
            <person name="Gilroy R."/>
        </authorList>
    </citation>
    <scope>NUCLEOTIDE SEQUENCE</scope>
    <source>
        <strain evidence="1">ChiHcec3-6078</strain>
    </source>
</reference>
<dbReference type="InterPro" id="IPR011322">
    <property type="entry name" value="N-reg_PII-like_a/b"/>
</dbReference>
<proteinExistence type="predicted"/>
<dbReference type="InterPro" id="IPR015867">
    <property type="entry name" value="N-reg_PII/ATP_PRibTrfase_C"/>
</dbReference>
<evidence type="ECO:0000313" key="2">
    <source>
        <dbReference type="Proteomes" id="UP000824090"/>
    </source>
</evidence>
<name>A0A9D1I180_9FIRM</name>
<dbReference type="EMBL" id="DVMP01000023">
    <property type="protein sequence ID" value="HIU25075.1"/>
    <property type="molecule type" value="Genomic_DNA"/>
</dbReference>
<feature type="non-terminal residue" evidence="1">
    <location>
        <position position="165"/>
    </location>
</feature>
<evidence type="ECO:0000313" key="1">
    <source>
        <dbReference type="EMBL" id="HIU25075.1"/>
    </source>
</evidence>
<dbReference type="Proteomes" id="UP000824090">
    <property type="component" value="Unassembled WGS sequence"/>
</dbReference>
<sequence length="165" mass="18646">MKRFECACFVVKHGWASYLLHFAREHDIFGGTIFYGTGTVKSSLLRALSLDRVEREVVIMAAEKKYTRRIMEMLSQKLDMKKEHHGIAFSMPVKVYIGGVHREDEDNEEEDENMYNAITLVTEKGKAEEALDAAQDAGATGGVIINARGAGRHEKSKFMFMDIEP</sequence>
<dbReference type="SUPFAM" id="SSF54913">
    <property type="entry name" value="GlnB-like"/>
    <property type="match status" value="2"/>
</dbReference>
<dbReference type="Gene3D" id="3.30.70.120">
    <property type="match status" value="2"/>
</dbReference>
<dbReference type="AlphaFoldDB" id="A0A9D1I180"/>
<protein>
    <submittedName>
        <fullName evidence="1">P-II family nitrogen regulator</fullName>
    </submittedName>
</protein>
<reference evidence="1" key="2">
    <citation type="journal article" date="2021" name="PeerJ">
        <title>Extensive microbial diversity within the chicken gut microbiome revealed by metagenomics and culture.</title>
        <authorList>
            <person name="Gilroy R."/>
            <person name="Ravi A."/>
            <person name="Getino M."/>
            <person name="Pursley I."/>
            <person name="Horton D.L."/>
            <person name="Alikhan N.F."/>
            <person name="Baker D."/>
            <person name="Gharbi K."/>
            <person name="Hall N."/>
            <person name="Watson M."/>
            <person name="Adriaenssens E.M."/>
            <person name="Foster-Nyarko E."/>
            <person name="Jarju S."/>
            <person name="Secka A."/>
            <person name="Antonio M."/>
            <person name="Oren A."/>
            <person name="Chaudhuri R.R."/>
            <person name="La Ragione R."/>
            <person name="Hildebrand F."/>
            <person name="Pallen M.J."/>
        </authorList>
    </citation>
    <scope>NUCLEOTIDE SEQUENCE</scope>
    <source>
        <strain evidence="1">ChiHcec3-6078</strain>
    </source>
</reference>